<evidence type="ECO:0000313" key="1">
    <source>
        <dbReference type="EMBL" id="KAG0410403.1"/>
    </source>
</evidence>
<name>A0AC60NTE2_IXOPE</name>
<gene>
    <name evidence="1" type="ORF">HPB47_012474</name>
</gene>
<comment type="caution">
    <text evidence="1">The sequence shown here is derived from an EMBL/GenBank/DDBJ whole genome shotgun (WGS) entry which is preliminary data.</text>
</comment>
<dbReference type="EMBL" id="JABSTQ010011525">
    <property type="protein sequence ID" value="KAG0410403.1"/>
    <property type="molecule type" value="Genomic_DNA"/>
</dbReference>
<dbReference type="Proteomes" id="UP000805193">
    <property type="component" value="Unassembled WGS sequence"/>
</dbReference>
<reference evidence="1 2" key="1">
    <citation type="journal article" date="2020" name="Cell">
        <title>Large-Scale Comparative Analyses of Tick Genomes Elucidate Their Genetic Diversity and Vector Capacities.</title>
        <authorList>
            <consortium name="Tick Genome and Microbiome Consortium (TIGMIC)"/>
            <person name="Jia N."/>
            <person name="Wang J."/>
            <person name="Shi W."/>
            <person name="Du L."/>
            <person name="Sun Y."/>
            <person name="Zhan W."/>
            <person name="Jiang J.F."/>
            <person name="Wang Q."/>
            <person name="Zhang B."/>
            <person name="Ji P."/>
            <person name="Bell-Sakyi L."/>
            <person name="Cui X.M."/>
            <person name="Yuan T.T."/>
            <person name="Jiang B.G."/>
            <person name="Yang W.F."/>
            <person name="Lam T.T."/>
            <person name="Chang Q.C."/>
            <person name="Ding S.J."/>
            <person name="Wang X.J."/>
            <person name="Zhu J.G."/>
            <person name="Ruan X.D."/>
            <person name="Zhao L."/>
            <person name="Wei J.T."/>
            <person name="Ye R.Z."/>
            <person name="Que T.C."/>
            <person name="Du C.H."/>
            <person name="Zhou Y.H."/>
            <person name="Cheng J.X."/>
            <person name="Dai P.F."/>
            <person name="Guo W.B."/>
            <person name="Han X.H."/>
            <person name="Huang E.J."/>
            <person name="Li L.F."/>
            <person name="Wei W."/>
            <person name="Gao Y.C."/>
            <person name="Liu J.Z."/>
            <person name="Shao H.Z."/>
            <person name="Wang X."/>
            <person name="Wang C.C."/>
            <person name="Yang T.C."/>
            <person name="Huo Q.B."/>
            <person name="Li W."/>
            <person name="Chen H.Y."/>
            <person name="Chen S.E."/>
            <person name="Zhou L.G."/>
            <person name="Ni X.B."/>
            <person name="Tian J.H."/>
            <person name="Sheng Y."/>
            <person name="Liu T."/>
            <person name="Pan Y.S."/>
            <person name="Xia L.Y."/>
            <person name="Li J."/>
            <person name="Zhao F."/>
            <person name="Cao W.C."/>
        </authorList>
    </citation>
    <scope>NUCLEOTIDE SEQUENCE [LARGE SCALE GENOMIC DNA]</scope>
    <source>
        <strain evidence="1">Iper-2018</strain>
    </source>
</reference>
<sequence>MRSLPSDSAPFAETIGLGKLCTAKLGTRWTFPSLYSQRHRRSSAQAQWQDHGGRCGVCGDNFGDPRPRRHETGNMFARNLTVRHYSPGDVVDLVVDIETNHLGYFEFALCPRKSWNELETESCFEPHLLEIVGATGAIYKNKVSPDPTNNWGECEDGTSGLGCGPQETYRNCADVAIGHGLGLRGVLGANAYAKLWNPPPPKPHQGRRNDDNKL</sequence>
<organism evidence="1 2">
    <name type="scientific">Ixodes persulcatus</name>
    <name type="common">Taiga tick</name>
    <dbReference type="NCBI Taxonomy" id="34615"/>
    <lineage>
        <taxon>Eukaryota</taxon>
        <taxon>Metazoa</taxon>
        <taxon>Ecdysozoa</taxon>
        <taxon>Arthropoda</taxon>
        <taxon>Chelicerata</taxon>
        <taxon>Arachnida</taxon>
        <taxon>Acari</taxon>
        <taxon>Parasitiformes</taxon>
        <taxon>Ixodida</taxon>
        <taxon>Ixodoidea</taxon>
        <taxon>Ixodidae</taxon>
        <taxon>Ixodinae</taxon>
        <taxon>Ixodes</taxon>
    </lineage>
</organism>
<keyword evidence="2" id="KW-1185">Reference proteome</keyword>
<proteinExistence type="predicted"/>
<evidence type="ECO:0000313" key="2">
    <source>
        <dbReference type="Proteomes" id="UP000805193"/>
    </source>
</evidence>
<protein>
    <submittedName>
        <fullName evidence="1">Uncharacterized protein</fullName>
    </submittedName>
</protein>
<accession>A0AC60NTE2</accession>